<dbReference type="EMBL" id="NIDE01000020">
    <property type="protein sequence ID" value="OWK34320.1"/>
    <property type="molecule type" value="Genomic_DNA"/>
</dbReference>
<gene>
    <name evidence="1" type="ORF">FRUB_10291</name>
</gene>
<evidence type="ECO:0000313" key="1">
    <source>
        <dbReference type="EMBL" id="OWK34320.1"/>
    </source>
</evidence>
<accession>A0A225CY70</accession>
<dbReference type="RefSeq" id="WP_088260626.1">
    <property type="nucleotide sequence ID" value="NZ_NIDE01000020.1"/>
</dbReference>
<reference evidence="2" key="1">
    <citation type="submission" date="2017-06" db="EMBL/GenBank/DDBJ databases">
        <title>Genome analysis of Fimbriiglobus ruber SP5, the first member of the order Planctomycetales with confirmed chitinolytic capability.</title>
        <authorList>
            <person name="Ravin N.V."/>
            <person name="Rakitin A.L."/>
            <person name="Ivanova A.A."/>
            <person name="Beletsky A.V."/>
            <person name="Kulichevskaya I.S."/>
            <person name="Mardanov A.V."/>
            <person name="Dedysh S.N."/>
        </authorList>
    </citation>
    <scope>NUCLEOTIDE SEQUENCE [LARGE SCALE GENOMIC DNA]</scope>
    <source>
        <strain evidence="2">SP5</strain>
    </source>
</reference>
<comment type="caution">
    <text evidence="1">The sequence shown here is derived from an EMBL/GenBank/DDBJ whole genome shotgun (WGS) entry which is preliminary data.</text>
</comment>
<sequence>MTTLPTVAVSNHCLDRFLKRFPAGDLVASLAGAVRVSPTKVQHFNRKKRRQSICVRSGNQFWYDAELCAVWVIGVPRDLTGEAELIAVTVLKLRMG</sequence>
<protein>
    <submittedName>
        <fullName evidence="1">Uncharacterized protein</fullName>
    </submittedName>
</protein>
<keyword evidence="2" id="KW-1185">Reference proteome</keyword>
<evidence type="ECO:0000313" key="2">
    <source>
        <dbReference type="Proteomes" id="UP000214646"/>
    </source>
</evidence>
<dbReference type="AlphaFoldDB" id="A0A225CY70"/>
<dbReference type="Proteomes" id="UP000214646">
    <property type="component" value="Unassembled WGS sequence"/>
</dbReference>
<name>A0A225CY70_9BACT</name>
<organism evidence="1 2">
    <name type="scientific">Fimbriiglobus ruber</name>
    <dbReference type="NCBI Taxonomy" id="1908690"/>
    <lineage>
        <taxon>Bacteria</taxon>
        <taxon>Pseudomonadati</taxon>
        <taxon>Planctomycetota</taxon>
        <taxon>Planctomycetia</taxon>
        <taxon>Gemmatales</taxon>
        <taxon>Gemmataceae</taxon>
        <taxon>Fimbriiglobus</taxon>
    </lineage>
</organism>
<proteinExistence type="predicted"/>